<evidence type="ECO:0000259" key="1">
    <source>
        <dbReference type="Pfam" id="PF12680"/>
    </source>
</evidence>
<dbReference type="Proteomes" id="UP000757435">
    <property type="component" value="Unassembled WGS sequence"/>
</dbReference>
<dbReference type="AlphaFoldDB" id="A0A951UPC1"/>
<evidence type="ECO:0000313" key="2">
    <source>
        <dbReference type="EMBL" id="MBW4660649.1"/>
    </source>
</evidence>
<name>A0A951UPC1_9CYAN</name>
<feature type="domain" description="SnoaL-like" evidence="1">
    <location>
        <begin position="12"/>
        <end position="90"/>
    </location>
</feature>
<proteinExistence type="predicted"/>
<protein>
    <submittedName>
        <fullName evidence="2">Nuclear transport factor 2 family protein</fullName>
    </submittedName>
</protein>
<evidence type="ECO:0000313" key="3">
    <source>
        <dbReference type="Proteomes" id="UP000757435"/>
    </source>
</evidence>
<dbReference type="SUPFAM" id="SSF54427">
    <property type="entry name" value="NTF2-like"/>
    <property type="match status" value="1"/>
</dbReference>
<reference evidence="2" key="2">
    <citation type="journal article" date="2022" name="Microbiol. Resour. Announc.">
        <title>Metagenome Sequencing to Explore Phylogenomics of Terrestrial Cyanobacteria.</title>
        <authorList>
            <person name="Ward R.D."/>
            <person name="Stajich J.E."/>
            <person name="Johansen J.R."/>
            <person name="Huntemann M."/>
            <person name="Clum A."/>
            <person name="Foster B."/>
            <person name="Foster B."/>
            <person name="Roux S."/>
            <person name="Palaniappan K."/>
            <person name="Varghese N."/>
            <person name="Mukherjee S."/>
            <person name="Reddy T.B.K."/>
            <person name="Daum C."/>
            <person name="Copeland A."/>
            <person name="Chen I.A."/>
            <person name="Ivanova N.N."/>
            <person name="Kyrpides N.C."/>
            <person name="Shapiro N."/>
            <person name="Eloe-Fadrosh E.A."/>
            <person name="Pietrasiak N."/>
        </authorList>
    </citation>
    <scope>NUCLEOTIDE SEQUENCE</scope>
    <source>
        <strain evidence="2">UHER 2000/2452</strain>
    </source>
</reference>
<dbReference type="InterPro" id="IPR032710">
    <property type="entry name" value="NTF2-like_dom_sf"/>
</dbReference>
<dbReference type="Gene3D" id="3.10.450.50">
    <property type="match status" value="1"/>
</dbReference>
<reference evidence="2" key="1">
    <citation type="submission" date="2021-05" db="EMBL/GenBank/DDBJ databases">
        <authorList>
            <person name="Pietrasiak N."/>
            <person name="Ward R."/>
            <person name="Stajich J.E."/>
            <person name="Kurbessoian T."/>
        </authorList>
    </citation>
    <scope>NUCLEOTIDE SEQUENCE</scope>
    <source>
        <strain evidence="2">UHER 2000/2452</strain>
    </source>
</reference>
<dbReference type="Pfam" id="PF12680">
    <property type="entry name" value="SnoaL_2"/>
    <property type="match status" value="1"/>
</dbReference>
<dbReference type="EMBL" id="JAHHHD010000023">
    <property type="protein sequence ID" value="MBW4660649.1"/>
    <property type="molecule type" value="Genomic_DNA"/>
</dbReference>
<accession>A0A951UPC1</accession>
<gene>
    <name evidence="2" type="ORF">KME15_18405</name>
</gene>
<dbReference type="InterPro" id="IPR037401">
    <property type="entry name" value="SnoaL-like"/>
</dbReference>
<organism evidence="2 3">
    <name type="scientific">Drouetiella hepatica Uher 2000/2452</name>
    <dbReference type="NCBI Taxonomy" id="904376"/>
    <lineage>
        <taxon>Bacteria</taxon>
        <taxon>Bacillati</taxon>
        <taxon>Cyanobacteriota</taxon>
        <taxon>Cyanophyceae</taxon>
        <taxon>Oculatellales</taxon>
        <taxon>Oculatellaceae</taxon>
        <taxon>Drouetiella</taxon>
    </lineage>
</organism>
<comment type="caution">
    <text evidence="2">The sequence shown here is derived from an EMBL/GenBank/DDBJ whole genome shotgun (WGS) entry which is preliminary data.</text>
</comment>
<sequence>MLDERAAKEIAQQWIEAWNSHNLDEILSHYAEEIEFSSPLIVKLLGNADGKIQGKAVLRDYFGKGLKAYPDLKFELIQVLAGVNCLVIYYRSIQNLYAAEWMMIGDRNLITQVQAHYSSTV</sequence>